<sequence>MELGKFGINRIDLLDRDLTALWKIDIDGKVNGAIETCSGIHNSSAEFQGNVVDFPYAQRRLLDATIQPPLACPRSSAPIGAQDIEVRIRFWTRREVSGQVEPGELSVVVFLGSDSHSFQPPGSSSHELCSGSVIFSSDLLLCCVSLLCLFFLLDVDQGHEIGEEG</sequence>
<gene>
    <name evidence="1" type="ORF">ZIOFF_001225</name>
</gene>
<dbReference type="AlphaFoldDB" id="A0A8J5LYA8"/>
<organism evidence="1 2">
    <name type="scientific">Zingiber officinale</name>
    <name type="common">Ginger</name>
    <name type="synonym">Amomum zingiber</name>
    <dbReference type="NCBI Taxonomy" id="94328"/>
    <lineage>
        <taxon>Eukaryota</taxon>
        <taxon>Viridiplantae</taxon>
        <taxon>Streptophyta</taxon>
        <taxon>Embryophyta</taxon>
        <taxon>Tracheophyta</taxon>
        <taxon>Spermatophyta</taxon>
        <taxon>Magnoliopsida</taxon>
        <taxon>Liliopsida</taxon>
        <taxon>Zingiberales</taxon>
        <taxon>Zingiberaceae</taxon>
        <taxon>Zingiber</taxon>
    </lineage>
</organism>
<evidence type="ECO:0000313" key="1">
    <source>
        <dbReference type="EMBL" id="KAG6536176.1"/>
    </source>
</evidence>
<dbReference type="Proteomes" id="UP000734854">
    <property type="component" value="Unassembled WGS sequence"/>
</dbReference>
<accession>A0A8J5LYA8</accession>
<proteinExistence type="predicted"/>
<dbReference type="EMBL" id="JACMSC010000001">
    <property type="protein sequence ID" value="KAG6536176.1"/>
    <property type="molecule type" value="Genomic_DNA"/>
</dbReference>
<protein>
    <submittedName>
        <fullName evidence="1">Uncharacterized protein</fullName>
    </submittedName>
</protein>
<reference evidence="1 2" key="1">
    <citation type="submission" date="2020-08" db="EMBL/GenBank/DDBJ databases">
        <title>Plant Genome Project.</title>
        <authorList>
            <person name="Zhang R.-G."/>
        </authorList>
    </citation>
    <scope>NUCLEOTIDE SEQUENCE [LARGE SCALE GENOMIC DNA]</scope>
    <source>
        <tissue evidence="1">Rhizome</tissue>
    </source>
</reference>
<keyword evidence="2" id="KW-1185">Reference proteome</keyword>
<evidence type="ECO:0000313" key="2">
    <source>
        <dbReference type="Proteomes" id="UP000734854"/>
    </source>
</evidence>
<comment type="caution">
    <text evidence="1">The sequence shown here is derived from an EMBL/GenBank/DDBJ whole genome shotgun (WGS) entry which is preliminary data.</text>
</comment>
<name>A0A8J5LYA8_ZINOF</name>